<gene>
    <name evidence="1" type="ORF">PSON_ATCC_30995.1.T0280026</name>
</gene>
<sequence length="60" mass="7149">MSNQRFDIVRQGLNITSGMKSDIVDLYKRALSQKQYQNKADYVRYHLEQKYVKDVVGVFY</sequence>
<name>A0A8S1M0J2_9CILI</name>
<evidence type="ECO:0000313" key="1">
    <source>
        <dbReference type="EMBL" id="CAD8071371.1"/>
    </source>
</evidence>
<dbReference type="EMBL" id="CAJJDN010000028">
    <property type="protein sequence ID" value="CAD8071371.1"/>
    <property type="molecule type" value="Genomic_DNA"/>
</dbReference>
<protein>
    <submittedName>
        <fullName evidence="1">Uncharacterized protein</fullName>
    </submittedName>
</protein>
<evidence type="ECO:0000313" key="2">
    <source>
        <dbReference type="Proteomes" id="UP000692954"/>
    </source>
</evidence>
<proteinExistence type="predicted"/>
<dbReference type="AlphaFoldDB" id="A0A8S1M0J2"/>
<comment type="caution">
    <text evidence="1">The sequence shown here is derived from an EMBL/GenBank/DDBJ whole genome shotgun (WGS) entry which is preliminary data.</text>
</comment>
<organism evidence="1 2">
    <name type="scientific">Paramecium sonneborni</name>
    <dbReference type="NCBI Taxonomy" id="65129"/>
    <lineage>
        <taxon>Eukaryota</taxon>
        <taxon>Sar</taxon>
        <taxon>Alveolata</taxon>
        <taxon>Ciliophora</taxon>
        <taxon>Intramacronucleata</taxon>
        <taxon>Oligohymenophorea</taxon>
        <taxon>Peniculida</taxon>
        <taxon>Parameciidae</taxon>
        <taxon>Paramecium</taxon>
    </lineage>
</organism>
<reference evidence="1" key="1">
    <citation type="submission" date="2021-01" db="EMBL/GenBank/DDBJ databases">
        <authorList>
            <consortium name="Genoscope - CEA"/>
            <person name="William W."/>
        </authorList>
    </citation>
    <scope>NUCLEOTIDE SEQUENCE</scope>
</reference>
<keyword evidence="2" id="KW-1185">Reference proteome</keyword>
<dbReference type="Proteomes" id="UP000692954">
    <property type="component" value="Unassembled WGS sequence"/>
</dbReference>
<accession>A0A8S1M0J2</accession>